<sequence>MTKIERLNFLIKELKNEENEYYGLEIPTVYNEKRKLLRALMNVRPPNPISEKFLKIQDEFLSSEASEKGIVNLMDIMTVPTNNKISIWQGDITTLEVDVIVNAANSHMLGCFQPCHKCIDNAIHSAAGIQLREECNELMQKKKGLEPTGSAMITKAYNLPCKYVIHTVGPIIQNKPSKSQEQQLKECYFSCLKLAVQNNVKSIAFCCISTGVFNFPQKRAAEIAIETVLVFLSTNNNNLERIIYNVYTKQDFTIYKNILG</sequence>
<comment type="similarity">
    <text evidence="6">Belongs to the MacroD-type family. Zn-Macro subfamily.</text>
</comment>
<evidence type="ECO:0000256" key="5">
    <source>
        <dbReference type="ARBA" id="ARBA00048482"/>
    </source>
</evidence>
<accession>A0AA47EFW8</accession>
<gene>
    <name evidence="8" type="ORF">LL038_16650</name>
</gene>
<evidence type="ECO:0000256" key="1">
    <source>
        <dbReference type="ARBA" id="ARBA00018852"/>
    </source>
</evidence>
<evidence type="ECO:0000259" key="7">
    <source>
        <dbReference type="PROSITE" id="PS51154"/>
    </source>
</evidence>
<dbReference type="GO" id="GO:0046872">
    <property type="term" value="F:metal ion binding"/>
    <property type="evidence" value="ECO:0007669"/>
    <property type="project" value="UniProtKB-KW"/>
</dbReference>
<evidence type="ECO:0000313" key="9">
    <source>
        <dbReference type="Proteomes" id="UP001164733"/>
    </source>
</evidence>
<keyword evidence="2" id="KW-0479">Metal-binding</keyword>
<dbReference type="NCBIfam" id="NF003163">
    <property type="entry name" value="PRK04143.1"/>
    <property type="match status" value="1"/>
</dbReference>
<dbReference type="GO" id="GO:0016787">
    <property type="term" value="F:hydrolase activity"/>
    <property type="evidence" value="ECO:0007669"/>
    <property type="project" value="UniProtKB-KW"/>
</dbReference>
<protein>
    <recommendedName>
        <fullName evidence="1">Protein-ADP-ribose hydrolase</fullName>
    </recommendedName>
</protein>
<evidence type="ECO:0000256" key="6">
    <source>
        <dbReference type="ARBA" id="ARBA00093459"/>
    </source>
</evidence>
<feature type="domain" description="Macro" evidence="7">
    <location>
        <begin position="72"/>
        <end position="260"/>
    </location>
</feature>
<dbReference type="AlphaFoldDB" id="A0AA47EFW8"/>
<evidence type="ECO:0000256" key="3">
    <source>
        <dbReference type="ARBA" id="ARBA00022801"/>
    </source>
</evidence>
<dbReference type="CDD" id="cd02908">
    <property type="entry name" value="Macro_OAADPr_deacetylase"/>
    <property type="match status" value="1"/>
</dbReference>
<dbReference type="PANTHER" id="PTHR11106:SF121">
    <property type="entry name" value="ADP-RIBOSE 1''-PHOSPHATE PHOSPHATASE"/>
    <property type="match status" value="1"/>
</dbReference>
<keyword evidence="3 8" id="KW-0378">Hydrolase</keyword>
<organism evidence="8 9">
    <name type="scientific">Clostridium estertheticum</name>
    <dbReference type="NCBI Taxonomy" id="238834"/>
    <lineage>
        <taxon>Bacteria</taxon>
        <taxon>Bacillati</taxon>
        <taxon>Bacillota</taxon>
        <taxon>Clostridia</taxon>
        <taxon>Eubacteriales</taxon>
        <taxon>Clostridiaceae</taxon>
        <taxon>Clostridium</taxon>
    </lineage>
</organism>
<dbReference type="Pfam" id="PF01661">
    <property type="entry name" value="Macro"/>
    <property type="match status" value="1"/>
</dbReference>
<evidence type="ECO:0000256" key="2">
    <source>
        <dbReference type="ARBA" id="ARBA00022723"/>
    </source>
</evidence>
<dbReference type="PROSITE" id="PS51154">
    <property type="entry name" value="MACRO"/>
    <property type="match status" value="1"/>
</dbReference>
<dbReference type="EMBL" id="CP086239">
    <property type="protein sequence ID" value="WAG59261.1"/>
    <property type="molecule type" value="Genomic_DNA"/>
</dbReference>
<comment type="catalytic activity">
    <reaction evidence="5">
        <text>4-O-(ADP-D-ribosyl)-L-aspartyl-[protein] + H2O = L-aspartyl-[protein] + ADP-D-ribose + H(+)</text>
        <dbReference type="Rhea" id="RHEA:54428"/>
        <dbReference type="Rhea" id="RHEA-COMP:9867"/>
        <dbReference type="Rhea" id="RHEA-COMP:13832"/>
        <dbReference type="ChEBI" id="CHEBI:15377"/>
        <dbReference type="ChEBI" id="CHEBI:15378"/>
        <dbReference type="ChEBI" id="CHEBI:29961"/>
        <dbReference type="ChEBI" id="CHEBI:57967"/>
        <dbReference type="ChEBI" id="CHEBI:138102"/>
    </reaction>
    <physiologicalReaction direction="left-to-right" evidence="5">
        <dbReference type="Rhea" id="RHEA:54429"/>
    </physiologicalReaction>
</comment>
<evidence type="ECO:0000256" key="4">
    <source>
        <dbReference type="ARBA" id="ARBA00022833"/>
    </source>
</evidence>
<reference evidence="8" key="1">
    <citation type="submission" date="2021-11" db="EMBL/GenBank/DDBJ databases">
        <title>Clostridia strains as spoilage organisms.</title>
        <authorList>
            <person name="Wambui J."/>
            <person name="Stevens M.J.A."/>
            <person name="Stephan R."/>
        </authorList>
    </citation>
    <scope>NUCLEOTIDE SEQUENCE</scope>
    <source>
        <strain evidence="8">CF009</strain>
    </source>
</reference>
<name>A0AA47EFW8_9CLOT</name>
<dbReference type="RefSeq" id="WP_216127042.1">
    <property type="nucleotide sequence ID" value="NZ_CP086239.1"/>
</dbReference>
<dbReference type="InterPro" id="IPR002589">
    <property type="entry name" value="Macro_dom"/>
</dbReference>
<dbReference type="Proteomes" id="UP001164733">
    <property type="component" value="Chromosome"/>
</dbReference>
<proteinExistence type="inferred from homology"/>
<evidence type="ECO:0000313" key="8">
    <source>
        <dbReference type="EMBL" id="WAG59261.1"/>
    </source>
</evidence>
<dbReference type="PANTHER" id="PTHR11106">
    <property type="entry name" value="GANGLIOSIDE INDUCED DIFFERENTIATION ASSOCIATED PROTEIN 2-RELATED"/>
    <property type="match status" value="1"/>
</dbReference>
<dbReference type="SMART" id="SM00506">
    <property type="entry name" value="A1pp"/>
    <property type="match status" value="1"/>
</dbReference>
<keyword evidence="4" id="KW-0862">Zinc</keyword>